<dbReference type="PANTHER" id="PTHR22789">
    <property type="entry name" value="FUCULOSE PHOSPHATE ALDOLASE"/>
    <property type="match status" value="1"/>
</dbReference>
<dbReference type="PANTHER" id="PTHR22789:SF0">
    <property type="entry name" value="3-OXO-TETRONATE 4-PHOSPHATE DECARBOXYLASE-RELATED"/>
    <property type="match status" value="1"/>
</dbReference>
<evidence type="ECO:0000256" key="2">
    <source>
        <dbReference type="ARBA" id="ARBA00023239"/>
    </source>
</evidence>
<keyword evidence="1" id="KW-0479">Metal-binding</keyword>
<feature type="domain" description="Class II aldolase/adducin N-terminal" evidence="3">
    <location>
        <begin position="9"/>
        <end position="184"/>
    </location>
</feature>
<dbReference type="SMART" id="SM01007">
    <property type="entry name" value="Aldolase_II"/>
    <property type="match status" value="1"/>
</dbReference>
<dbReference type="InterPro" id="IPR001303">
    <property type="entry name" value="Aldolase_II/adducin_N"/>
</dbReference>
<dbReference type="Pfam" id="PF00596">
    <property type="entry name" value="Aldolase_II"/>
    <property type="match status" value="1"/>
</dbReference>
<comment type="caution">
    <text evidence="4">The sequence shown here is derived from an EMBL/GenBank/DDBJ whole genome shotgun (WGS) entry which is preliminary data.</text>
</comment>
<protein>
    <submittedName>
        <fullName evidence="4">Class II aldolase</fullName>
    </submittedName>
</protein>
<name>A0A844HRL0_9RHOB</name>
<evidence type="ECO:0000313" key="5">
    <source>
        <dbReference type="Proteomes" id="UP000449846"/>
    </source>
</evidence>
<sequence>MTTEYEYRQALVHYSRECIARGLSNATAGNISVRFGAGMLITPSGIDPNAMQPEQIAEVTLDGGFHGGWKPSSEWALHAALYRARPEAMAVLHAHPTHCVAVSTLREPIPPFHYMVAGFGGNEVPCAPYALFGSQELADVTAATMGITYSACLMANHGMIALGPDLGTVFARTDKLETLARQYQLARSMGQPVLLTAEEMAEVRAAYKSYGYGKPTTVNGE</sequence>
<dbReference type="RefSeq" id="WP_155042434.1">
    <property type="nucleotide sequence ID" value="NZ_WMIG01000038.1"/>
</dbReference>
<dbReference type="Proteomes" id="UP000449846">
    <property type="component" value="Unassembled WGS sequence"/>
</dbReference>
<dbReference type="GO" id="GO:0046872">
    <property type="term" value="F:metal ion binding"/>
    <property type="evidence" value="ECO:0007669"/>
    <property type="project" value="UniProtKB-KW"/>
</dbReference>
<dbReference type="Gene3D" id="3.40.225.10">
    <property type="entry name" value="Class II aldolase/adducin N-terminal domain"/>
    <property type="match status" value="1"/>
</dbReference>
<keyword evidence="5" id="KW-1185">Reference proteome</keyword>
<dbReference type="GO" id="GO:0005829">
    <property type="term" value="C:cytosol"/>
    <property type="evidence" value="ECO:0007669"/>
    <property type="project" value="TreeGrafter"/>
</dbReference>
<reference evidence="4 5" key="1">
    <citation type="submission" date="2019-11" db="EMBL/GenBank/DDBJ databases">
        <authorList>
            <person name="Dong K."/>
        </authorList>
    </citation>
    <scope>NUCLEOTIDE SEQUENCE [LARGE SCALE GENOMIC DNA]</scope>
    <source>
        <strain evidence="4 5">NBRC 112902</strain>
    </source>
</reference>
<dbReference type="AlphaFoldDB" id="A0A844HRL0"/>
<dbReference type="GO" id="GO:0016832">
    <property type="term" value="F:aldehyde-lyase activity"/>
    <property type="evidence" value="ECO:0007669"/>
    <property type="project" value="TreeGrafter"/>
</dbReference>
<keyword evidence="2" id="KW-0456">Lyase</keyword>
<dbReference type="InterPro" id="IPR050197">
    <property type="entry name" value="Aldolase_class_II_sugar_metab"/>
</dbReference>
<evidence type="ECO:0000259" key="3">
    <source>
        <dbReference type="SMART" id="SM01007"/>
    </source>
</evidence>
<organism evidence="4 5">
    <name type="scientific">Paracoccus litorisediminis</name>
    <dbReference type="NCBI Taxonomy" id="2006130"/>
    <lineage>
        <taxon>Bacteria</taxon>
        <taxon>Pseudomonadati</taxon>
        <taxon>Pseudomonadota</taxon>
        <taxon>Alphaproteobacteria</taxon>
        <taxon>Rhodobacterales</taxon>
        <taxon>Paracoccaceae</taxon>
        <taxon>Paracoccus</taxon>
    </lineage>
</organism>
<dbReference type="InterPro" id="IPR036409">
    <property type="entry name" value="Aldolase_II/adducin_N_sf"/>
</dbReference>
<proteinExistence type="predicted"/>
<dbReference type="EMBL" id="WMIG01000038">
    <property type="protein sequence ID" value="MTH62490.1"/>
    <property type="molecule type" value="Genomic_DNA"/>
</dbReference>
<gene>
    <name evidence="4" type="ORF">GL300_25250</name>
</gene>
<dbReference type="GO" id="GO:0019323">
    <property type="term" value="P:pentose catabolic process"/>
    <property type="evidence" value="ECO:0007669"/>
    <property type="project" value="TreeGrafter"/>
</dbReference>
<dbReference type="SUPFAM" id="SSF53639">
    <property type="entry name" value="AraD/HMP-PK domain-like"/>
    <property type="match status" value="1"/>
</dbReference>
<dbReference type="OrthoDB" id="5291399at2"/>
<evidence type="ECO:0000256" key="1">
    <source>
        <dbReference type="ARBA" id="ARBA00022723"/>
    </source>
</evidence>
<accession>A0A844HRL0</accession>
<evidence type="ECO:0000313" key="4">
    <source>
        <dbReference type="EMBL" id="MTH62490.1"/>
    </source>
</evidence>